<evidence type="ECO:0000313" key="2">
    <source>
        <dbReference type="Proteomes" id="UP001057402"/>
    </source>
</evidence>
<sequence>MVRRVKNPNKAQRRNKGSKKGGRSSSSASIPSRPTRVWQPGVDEIEEGEELQCDPSAYNSLHAFHVDWPCLSFDILRDSLGLVRSEFPYTAYLIAGTQAEKDSWNSIGIFK</sequence>
<accession>A0ACB9RSE8</accession>
<comment type="caution">
    <text evidence="1">The sequence shown here is derived from an EMBL/GenBank/DDBJ whole genome shotgun (WGS) entry which is preliminary data.</text>
</comment>
<organism evidence="1 2">
    <name type="scientific">Melastoma candidum</name>
    <dbReference type="NCBI Taxonomy" id="119954"/>
    <lineage>
        <taxon>Eukaryota</taxon>
        <taxon>Viridiplantae</taxon>
        <taxon>Streptophyta</taxon>
        <taxon>Embryophyta</taxon>
        <taxon>Tracheophyta</taxon>
        <taxon>Spermatophyta</taxon>
        <taxon>Magnoliopsida</taxon>
        <taxon>eudicotyledons</taxon>
        <taxon>Gunneridae</taxon>
        <taxon>Pentapetalae</taxon>
        <taxon>rosids</taxon>
        <taxon>malvids</taxon>
        <taxon>Myrtales</taxon>
        <taxon>Melastomataceae</taxon>
        <taxon>Melastomatoideae</taxon>
        <taxon>Melastomateae</taxon>
        <taxon>Melastoma</taxon>
    </lineage>
</organism>
<gene>
    <name evidence="1" type="ORF">MLD38_006905</name>
</gene>
<proteinExistence type="predicted"/>
<dbReference type="EMBL" id="CM042882">
    <property type="protein sequence ID" value="KAI4380751.1"/>
    <property type="molecule type" value="Genomic_DNA"/>
</dbReference>
<reference evidence="2" key="1">
    <citation type="journal article" date="2023" name="Front. Plant Sci.">
        <title>Chromosomal-level genome assembly of Melastoma candidum provides insights into trichome evolution.</title>
        <authorList>
            <person name="Zhong Y."/>
            <person name="Wu W."/>
            <person name="Sun C."/>
            <person name="Zou P."/>
            <person name="Liu Y."/>
            <person name="Dai S."/>
            <person name="Zhou R."/>
        </authorList>
    </citation>
    <scope>NUCLEOTIDE SEQUENCE [LARGE SCALE GENOMIC DNA]</scope>
</reference>
<name>A0ACB9RSE8_9MYRT</name>
<dbReference type="Proteomes" id="UP001057402">
    <property type="component" value="Chromosome 3"/>
</dbReference>
<evidence type="ECO:0000313" key="1">
    <source>
        <dbReference type="EMBL" id="KAI4380751.1"/>
    </source>
</evidence>
<protein>
    <submittedName>
        <fullName evidence="1">Uncharacterized protein</fullName>
    </submittedName>
</protein>
<keyword evidence="2" id="KW-1185">Reference proteome</keyword>